<reference evidence="9" key="1">
    <citation type="submission" date="2020-06" db="EMBL/GenBank/DDBJ databases">
        <title>Paenibacillus sp. nov., isolated from soil.</title>
        <authorList>
            <person name="Seo Y.L."/>
        </authorList>
    </citation>
    <scope>NUCLEOTIDE SEQUENCE [LARGE SCALE GENOMIC DNA]</scope>
    <source>
        <strain evidence="9">JW14</strain>
    </source>
</reference>
<name>A0A850EM50_9BACL</name>
<evidence type="ECO:0000256" key="5">
    <source>
        <dbReference type="ARBA" id="ARBA00022989"/>
    </source>
</evidence>
<keyword evidence="4 7" id="KW-0812">Transmembrane</keyword>
<dbReference type="GO" id="GO:0055085">
    <property type="term" value="P:transmembrane transport"/>
    <property type="evidence" value="ECO:0007669"/>
    <property type="project" value="InterPro"/>
</dbReference>
<accession>A0A850EM50</accession>
<organism evidence="9 10">
    <name type="scientific">Paenibacillus agri</name>
    <dbReference type="NCBI Taxonomy" id="2744309"/>
    <lineage>
        <taxon>Bacteria</taxon>
        <taxon>Bacillati</taxon>
        <taxon>Bacillota</taxon>
        <taxon>Bacilli</taxon>
        <taxon>Bacillales</taxon>
        <taxon>Paenibacillaceae</taxon>
        <taxon>Paenibacillus</taxon>
    </lineage>
</organism>
<dbReference type="EMBL" id="JABWCS010000204">
    <property type="protein sequence ID" value="NUU60799.1"/>
    <property type="molecule type" value="Genomic_DNA"/>
</dbReference>
<evidence type="ECO:0000256" key="1">
    <source>
        <dbReference type="ARBA" id="ARBA00004651"/>
    </source>
</evidence>
<evidence type="ECO:0000259" key="8">
    <source>
        <dbReference type="PROSITE" id="PS50928"/>
    </source>
</evidence>
<evidence type="ECO:0000256" key="4">
    <source>
        <dbReference type="ARBA" id="ARBA00022692"/>
    </source>
</evidence>
<proteinExistence type="inferred from homology"/>
<protein>
    <submittedName>
        <fullName evidence="9">Sugar ABC transporter permease</fullName>
    </submittedName>
</protein>
<dbReference type="SUPFAM" id="SSF161098">
    <property type="entry name" value="MetI-like"/>
    <property type="match status" value="1"/>
</dbReference>
<feature type="transmembrane region" description="Helical" evidence="7">
    <location>
        <begin position="185"/>
        <end position="211"/>
    </location>
</feature>
<comment type="caution">
    <text evidence="9">The sequence shown here is derived from an EMBL/GenBank/DDBJ whole genome shotgun (WGS) entry which is preliminary data.</text>
</comment>
<sequence>MKKETIPSGVPAKAYKPLGTKAPGTGVWSRFARQWDYQLMILPSIIFILIFSYIPMWGVLMAFKEYNLFEGFAASPWVGTMHFRMFFESPEFWSIVRNTFGISLLKLLIGFPAPIILALMLNEVKNIVFKSIVQTVTYIPHFISWVVVSGLVFSMLAVDNGAVNEVLVKMSLIDKPINWLSIPEYFWGILVSVGVWKEIGFGSIVYMAAIAGIDPAMYEAASIDGASKFKQIFKITIPSIAPVITIFLLLGVGNILNAGFEDILLLTKNLNNGILMPYAQTVDTYVYQMGILNQRYSYATAAGLLKSVLSVLLLYVANTISRRFGKASLW</sequence>
<evidence type="ECO:0000256" key="2">
    <source>
        <dbReference type="ARBA" id="ARBA00022448"/>
    </source>
</evidence>
<keyword evidence="3" id="KW-1003">Cell membrane</keyword>
<evidence type="ECO:0000256" key="3">
    <source>
        <dbReference type="ARBA" id="ARBA00022475"/>
    </source>
</evidence>
<evidence type="ECO:0000313" key="10">
    <source>
        <dbReference type="Proteomes" id="UP000564806"/>
    </source>
</evidence>
<gene>
    <name evidence="9" type="ORF">HPT30_10620</name>
</gene>
<feature type="domain" description="ABC transmembrane type-1" evidence="8">
    <location>
        <begin position="96"/>
        <end position="317"/>
    </location>
</feature>
<evidence type="ECO:0000256" key="7">
    <source>
        <dbReference type="RuleBase" id="RU363032"/>
    </source>
</evidence>
<feature type="transmembrane region" description="Helical" evidence="7">
    <location>
        <begin position="232"/>
        <end position="256"/>
    </location>
</feature>
<dbReference type="PANTHER" id="PTHR43227">
    <property type="entry name" value="BLL4140 PROTEIN"/>
    <property type="match status" value="1"/>
</dbReference>
<dbReference type="InterPro" id="IPR050809">
    <property type="entry name" value="UgpAE/MalFG_permease"/>
</dbReference>
<dbReference type="Pfam" id="PF00528">
    <property type="entry name" value="BPD_transp_1"/>
    <property type="match status" value="1"/>
</dbReference>
<dbReference type="Proteomes" id="UP000564806">
    <property type="component" value="Unassembled WGS sequence"/>
</dbReference>
<dbReference type="CDD" id="cd06261">
    <property type="entry name" value="TM_PBP2"/>
    <property type="match status" value="1"/>
</dbReference>
<comment type="subcellular location">
    <subcellularLocation>
        <location evidence="1 7">Cell membrane</location>
        <topology evidence="1 7">Multi-pass membrane protein</topology>
    </subcellularLocation>
</comment>
<evidence type="ECO:0000313" key="9">
    <source>
        <dbReference type="EMBL" id="NUU60799.1"/>
    </source>
</evidence>
<dbReference type="AlphaFoldDB" id="A0A850EM50"/>
<feature type="transmembrane region" description="Helical" evidence="7">
    <location>
        <begin position="100"/>
        <end position="121"/>
    </location>
</feature>
<keyword evidence="2 7" id="KW-0813">Transport</keyword>
<feature type="transmembrane region" description="Helical" evidence="7">
    <location>
        <begin position="39"/>
        <end position="63"/>
    </location>
</feature>
<dbReference type="PROSITE" id="PS50928">
    <property type="entry name" value="ABC_TM1"/>
    <property type="match status" value="1"/>
</dbReference>
<feature type="transmembrane region" description="Helical" evidence="7">
    <location>
        <begin position="296"/>
        <end position="317"/>
    </location>
</feature>
<keyword evidence="5 7" id="KW-1133">Transmembrane helix</keyword>
<dbReference type="Gene3D" id="1.10.3720.10">
    <property type="entry name" value="MetI-like"/>
    <property type="match status" value="1"/>
</dbReference>
<dbReference type="PANTHER" id="PTHR43227:SF11">
    <property type="entry name" value="BLL4140 PROTEIN"/>
    <property type="match status" value="1"/>
</dbReference>
<dbReference type="InterPro" id="IPR000515">
    <property type="entry name" value="MetI-like"/>
</dbReference>
<evidence type="ECO:0000256" key="6">
    <source>
        <dbReference type="ARBA" id="ARBA00023136"/>
    </source>
</evidence>
<feature type="transmembrane region" description="Helical" evidence="7">
    <location>
        <begin position="142"/>
        <end position="163"/>
    </location>
</feature>
<dbReference type="InterPro" id="IPR035906">
    <property type="entry name" value="MetI-like_sf"/>
</dbReference>
<dbReference type="GO" id="GO:0005886">
    <property type="term" value="C:plasma membrane"/>
    <property type="evidence" value="ECO:0007669"/>
    <property type="project" value="UniProtKB-SubCell"/>
</dbReference>
<comment type="similarity">
    <text evidence="7">Belongs to the binding-protein-dependent transport system permease family.</text>
</comment>
<keyword evidence="10" id="KW-1185">Reference proteome</keyword>
<keyword evidence="6 7" id="KW-0472">Membrane</keyword>